<evidence type="ECO:0000313" key="2">
    <source>
        <dbReference type="Proteomes" id="UP000231279"/>
    </source>
</evidence>
<proteinExistence type="predicted"/>
<sequence>MQFSRSSVHLQQLSKENHPLCEQKNNWLRGMNSLCSQGLVKLSENIQVALNFYGIEDQSPTIIAYYLSLFK</sequence>
<keyword evidence="2" id="KW-1185">Reference proteome</keyword>
<dbReference type="Proteomes" id="UP000231279">
    <property type="component" value="Unassembled WGS sequence"/>
</dbReference>
<evidence type="ECO:0000313" key="1">
    <source>
        <dbReference type="EMBL" id="PIM98741.1"/>
    </source>
</evidence>
<name>A0A2G9G0N1_9LAMI</name>
<reference evidence="2" key="1">
    <citation type="journal article" date="2018" name="Gigascience">
        <title>Genome assembly of the Pink Ipe (Handroanthus impetiginosus, Bignoniaceae), a highly valued, ecologically keystone Neotropical timber forest tree.</title>
        <authorList>
            <person name="Silva-Junior O.B."/>
            <person name="Grattapaglia D."/>
            <person name="Novaes E."/>
            <person name="Collevatti R.G."/>
        </authorList>
    </citation>
    <scope>NUCLEOTIDE SEQUENCE [LARGE SCALE GENOMIC DNA]</scope>
    <source>
        <strain evidence="2">cv. UFG-1</strain>
    </source>
</reference>
<dbReference type="EMBL" id="NKXS01008127">
    <property type="protein sequence ID" value="PIM98741.1"/>
    <property type="molecule type" value="Genomic_DNA"/>
</dbReference>
<dbReference type="AlphaFoldDB" id="A0A2G9G0N1"/>
<protein>
    <submittedName>
        <fullName evidence="1">Uncharacterized protein</fullName>
    </submittedName>
</protein>
<comment type="caution">
    <text evidence="1">The sequence shown here is derived from an EMBL/GenBank/DDBJ whole genome shotgun (WGS) entry which is preliminary data.</text>
</comment>
<gene>
    <name evidence="1" type="ORF">CDL12_28775</name>
</gene>
<organism evidence="1 2">
    <name type="scientific">Handroanthus impetiginosus</name>
    <dbReference type="NCBI Taxonomy" id="429701"/>
    <lineage>
        <taxon>Eukaryota</taxon>
        <taxon>Viridiplantae</taxon>
        <taxon>Streptophyta</taxon>
        <taxon>Embryophyta</taxon>
        <taxon>Tracheophyta</taxon>
        <taxon>Spermatophyta</taxon>
        <taxon>Magnoliopsida</taxon>
        <taxon>eudicotyledons</taxon>
        <taxon>Gunneridae</taxon>
        <taxon>Pentapetalae</taxon>
        <taxon>asterids</taxon>
        <taxon>lamiids</taxon>
        <taxon>Lamiales</taxon>
        <taxon>Bignoniaceae</taxon>
        <taxon>Crescentiina</taxon>
        <taxon>Tabebuia alliance</taxon>
        <taxon>Handroanthus</taxon>
    </lineage>
</organism>
<accession>A0A2G9G0N1</accession>